<dbReference type="InterPro" id="IPR006095">
    <property type="entry name" value="Glu/Leu/Phe/Val/Trp_DH"/>
</dbReference>
<dbReference type="PIRSF" id="PIRSF000185">
    <property type="entry name" value="Glu_DH"/>
    <property type="match status" value="1"/>
</dbReference>
<evidence type="ECO:0000256" key="2">
    <source>
        <dbReference type="ARBA" id="ARBA00012896"/>
    </source>
</evidence>
<feature type="binding site" evidence="6">
    <location>
        <position position="360"/>
    </location>
    <ligand>
        <name>substrate</name>
    </ligand>
</feature>
<evidence type="ECO:0000256" key="4">
    <source>
        <dbReference type="PIRNR" id="PIRNR000185"/>
    </source>
</evidence>
<name>A0A7W1XSY3_9BACL</name>
<accession>A0A7W1XSY3</accession>
<dbReference type="InterPro" id="IPR014362">
    <property type="entry name" value="Glu_DH"/>
</dbReference>
<dbReference type="GO" id="GO:0006538">
    <property type="term" value="P:L-glutamate catabolic process"/>
    <property type="evidence" value="ECO:0007669"/>
    <property type="project" value="TreeGrafter"/>
</dbReference>
<dbReference type="Pfam" id="PF00208">
    <property type="entry name" value="ELFV_dehydrog"/>
    <property type="match status" value="1"/>
</dbReference>
<evidence type="ECO:0000256" key="8">
    <source>
        <dbReference type="RuleBase" id="RU004417"/>
    </source>
</evidence>
<reference evidence="10 11" key="1">
    <citation type="submission" date="2020-07" db="EMBL/GenBank/DDBJ databases">
        <title>Thermoactinomyces phylogeny.</title>
        <authorList>
            <person name="Dunlap C."/>
        </authorList>
    </citation>
    <scope>NUCLEOTIDE SEQUENCE [LARGE SCALE GENOMIC DNA]</scope>
    <source>
        <strain evidence="10 11">AMNI-1</strain>
    </source>
</reference>
<dbReference type="InterPro" id="IPR006097">
    <property type="entry name" value="Glu/Leu/Phe/Val/Trp_DH_dimer"/>
</dbReference>
<evidence type="ECO:0000256" key="7">
    <source>
        <dbReference type="PIRSR" id="PIRSR000185-3"/>
    </source>
</evidence>
<organism evidence="10 11">
    <name type="scientific">Thermoactinomyces mirandus</name>
    <dbReference type="NCBI Taxonomy" id="2756294"/>
    <lineage>
        <taxon>Bacteria</taxon>
        <taxon>Bacillati</taxon>
        <taxon>Bacillota</taxon>
        <taxon>Bacilli</taxon>
        <taxon>Bacillales</taxon>
        <taxon>Thermoactinomycetaceae</taxon>
        <taxon>Thermoactinomyces</taxon>
    </lineage>
</organism>
<dbReference type="Proteomes" id="UP000538292">
    <property type="component" value="Unassembled WGS sequence"/>
</dbReference>
<feature type="binding site" evidence="6">
    <location>
        <position position="79"/>
    </location>
    <ligand>
        <name>substrate</name>
    </ligand>
</feature>
<protein>
    <recommendedName>
        <fullName evidence="2 4">Glutamate dehydrogenase</fullName>
    </recommendedName>
</protein>
<dbReference type="AlphaFoldDB" id="A0A7W1XSY3"/>
<comment type="caution">
    <text evidence="10">The sequence shown here is derived from an EMBL/GenBank/DDBJ whole genome shotgun (WGS) entry which is preliminary data.</text>
</comment>
<evidence type="ECO:0000259" key="9">
    <source>
        <dbReference type="SMART" id="SM00839"/>
    </source>
</evidence>
<feature type="site" description="Important for catalysis" evidence="7">
    <location>
        <position position="155"/>
    </location>
</feature>
<proteinExistence type="inferred from homology"/>
<evidence type="ECO:0000256" key="5">
    <source>
        <dbReference type="PIRSR" id="PIRSR000185-1"/>
    </source>
</evidence>
<dbReference type="RefSeq" id="WP_181740358.1">
    <property type="nucleotide sequence ID" value="NZ_JACEOL010000032.1"/>
</dbReference>
<evidence type="ECO:0000313" key="10">
    <source>
        <dbReference type="EMBL" id="MBA4602625.1"/>
    </source>
</evidence>
<evidence type="ECO:0000256" key="6">
    <source>
        <dbReference type="PIRSR" id="PIRSR000185-2"/>
    </source>
</evidence>
<dbReference type="Gene3D" id="3.40.50.10860">
    <property type="entry name" value="Leucine Dehydrogenase, chain A, domain 1"/>
    <property type="match status" value="1"/>
</dbReference>
<keyword evidence="3 4" id="KW-0560">Oxidoreductase</keyword>
<dbReference type="InterPro" id="IPR033524">
    <property type="entry name" value="Glu/Leu/Phe/Val_DH_AS"/>
</dbReference>
<dbReference type="SMART" id="SM00839">
    <property type="entry name" value="ELFV_dehydrog"/>
    <property type="match status" value="1"/>
</dbReference>
<gene>
    <name evidence="10" type="ORF">H2C83_09935</name>
</gene>
<dbReference type="SUPFAM" id="SSF51735">
    <property type="entry name" value="NAD(P)-binding Rossmann-fold domains"/>
    <property type="match status" value="1"/>
</dbReference>
<dbReference type="GO" id="GO:0004352">
    <property type="term" value="F:glutamate dehydrogenase (NAD+) activity"/>
    <property type="evidence" value="ECO:0007669"/>
    <property type="project" value="TreeGrafter"/>
</dbReference>
<dbReference type="CDD" id="cd01076">
    <property type="entry name" value="NAD_bind_1_Glu_DH"/>
    <property type="match status" value="1"/>
</dbReference>
<dbReference type="InterPro" id="IPR033922">
    <property type="entry name" value="NAD_bind_Glu_DH"/>
</dbReference>
<dbReference type="Pfam" id="PF02812">
    <property type="entry name" value="ELFV_dehydrog_N"/>
    <property type="match status" value="1"/>
</dbReference>
<dbReference type="PRINTS" id="PR00082">
    <property type="entry name" value="GLFDHDRGNASE"/>
</dbReference>
<evidence type="ECO:0000256" key="3">
    <source>
        <dbReference type="ARBA" id="ARBA00023002"/>
    </source>
</evidence>
<feature type="active site" description="Proton donor" evidence="5">
    <location>
        <position position="115"/>
    </location>
</feature>
<dbReference type="InterPro" id="IPR036291">
    <property type="entry name" value="NAD(P)-bd_dom_sf"/>
</dbReference>
<evidence type="ECO:0000313" key="11">
    <source>
        <dbReference type="Proteomes" id="UP000538292"/>
    </source>
</evidence>
<keyword evidence="6" id="KW-0547">Nucleotide-binding</keyword>
<comment type="similarity">
    <text evidence="1 4 8">Belongs to the Glu/Leu/Phe/Val dehydrogenases family.</text>
</comment>
<dbReference type="GO" id="GO:0000166">
    <property type="term" value="F:nucleotide binding"/>
    <property type="evidence" value="ECO:0007669"/>
    <property type="project" value="UniProtKB-KW"/>
</dbReference>
<keyword evidence="6" id="KW-0520">NAD</keyword>
<dbReference type="PANTHER" id="PTHR11606:SF13">
    <property type="entry name" value="GLUTAMATE DEHYDROGENASE 1, MITOCHONDRIAL"/>
    <property type="match status" value="1"/>
</dbReference>
<feature type="domain" description="Glutamate/phenylalanine/leucine/valine/L-tryptophan dehydrogenase C-terminal" evidence="9">
    <location>
        <begin position="192"/>
        <end position="424"/>
    </location>
</feature>
<dbReference type="Gene3D" id="3.40.50.720">
    <property type="entry name" value="NAD(P)-binding Rossmann-like Domain"/>
    <property type="match status" value="1"/>
</dbReference>
<keyword evidence="11" id="KW-1185">Reference proteome</keyword>
<dbReference type="InterPro" id="IPR046346">
    <property type="entry name" value="Aminoacid_DH-like_N_sf"/>
</dbReference>
<dbReference type="InterPro" id="IPR006096">
    <property type="entry name" value="Glu/Leu/Phe/Val/Trp_DH_C"/>
</dbReference>
<dbReference type="EMBL" id="JACEOL010000032">
    <property type="protein sequence ID" value="MBA4602625.1"/>
    <property type="molecule type" value="Genomic_DNA"/>
</dbReference>
<feature type="binding site" evidence="6">
    <location>
        <position position="103"/>
    </location>
    <ligand>
        <name>substrate</name>
    </ligand>
</feature>
<dbReference type="PROSITE" id="PS00074">
    <property type="entry name" value="GLFV_DEHYDROGENASE"/>
    <property type="match status" value="1"/>
</dbReference>
<feature type="binding site" evidence="6">
    <location>
        <position position="230"/>
    </location>
    <ligand>
        <name>NAD(+)</name>
        <dbReference type="ChEBI" id="CHEBI:57540"/>
    </ligand>
</feature>
<feature type="binding site" evidence="6">
    <location>
        <position position="199"/>
    </location>
    <ligand>
        <name>NAD(+)</name>
        <dbReference type="ChEBI" id="CHEBI:57540"/>
    </ligand>
</feature>
<evidence type="ECO:0000256" key="1">
    <source>
        <dbReference type="ARBA" id="ARBA00006382"/>
    </source>
</evidence>
<dbReference type="FunFam" id="3.40.50.10860:FF:000003">
    <property type="entry name" value="Glutamate dehydrogenase"/>
    <property type="match status" value="1"/>
</dbReference>
<dbReference type="PANTHER" id="PTHR11606">
    <property type="entry name" value="GLUTAMATE DEHYDROGENASE"/>
    <property type="match status" value="1"/>
</dbReference>
<dbReference type="SUPFAM" id="SSF53223">
    <property type="entry name" value="Aminoacid dehydrogenase-like, N-terminal domain"/>
    <property type="match status" value="1"/>
</dbReference>
<sequence length="426" mass="46837">MSVSTVTHVETESLNPYEIVQSQIDQAGKRLGIREEVLNILKKPKRVLYVSFPVKMDNGSIRMFEGFRSQHNDAVGPTKGGIRFHPNVTMDEVKALSMWMSFKCAVAHVPFGGGKGGVICNPHELSKGELQRISRGFMEAIADIVGPEKDIPAPDVYTNAQTMGWMMDTYSRLKGHFSPGVITGKPLSLGGSKGRNEATARGCVYVIEQAMKTLEKPLEGATVAIQGFGNAGRIVADLLSEKRCKIVAVSDTSGAIYQKDGLNLDQVKRLKDGQTSSIVDNPDAQRIENPEELLELDVDILIPAALENVITHKNADRVKAKIVAEAANGPTTPKADEILFNNGILLLPDILANAGGVTVSYFEWVQNLMNYYWSEEEVNSKLQKIMVHSFSEVYSLAKEQQTNLRIAAYMVAIKRITDAMEARGWI</sequence>